<reference evidence="1" key="1">
    <citation type="submission" date="2022-12" db="EMBL/GenBank/DDBJ databases">
        <title>Draft genome assemblies for two species of Escallonia (Escalloniales).</title>
        <authorList>
            <person name="Chanderbali A."/>
            <person name="Dervinis C."/>
            <person name="Anghel I."/>
            <person name="Soltis D."/>
            <person name="Soltis P."/>
            <person name="Zapata F."/>
        </authorList>
    </citation>
    <scope>NUCLEOTIDE SEQUENCE</scope>
    <source>
        <strain evidence="1">UCBG64.0493</strain>
        <tissue evidence="1">Leaf</tissue>
    </source>
</reference>
<dbReference type="EMBL" id="JAVXUP010000391">
    <property type="protein sequence ID" value="KAK3029166.1"/>
    <property type="molecule type" value="Genomic_DNA"/>
</dbReference>
<keyword evidence="2" id="KW-1185">Reference proteome</keyword>
<gene>
    <name evidence="1" type="ORF">RJ639_039721</name>
</gene>
<evidence type="ECO:0000313" key="1">
    <source>
        <dbReference type="EMBL" id="KAK3029166.1"/>
    </source>
</evidence>
<dbReference type="AlphaFoldDB" id="A0AA88WJW5"/>
<proteinExistence type="predicted"/>
<comment type="caution">
    <text evidence="1">The sequence shown here is derived from an EMBL/GenBank/DDBJ whole genome shotgun (WGS) entry which is preliminary data.</text>
</comment>
<dbReference type="Proteomes" id="UP001188597">
    <property type="component" value="Unassembled WGS sequence"/>
</dbReference>
<accession>A0AA88WJW5</accession>
<organism evidence="1 2">
    <name type="scientific">Escallonia herrerae</name>
    <dbReference type="NCBI Taxonomy" id="1293975"/>
    <lineage>
        <taxon>Eukaryota</taxon>
        <taxon>Viridiplantae</taxon>
        <taxon>Streptophyta</taxon>
        <taxon>Embryophyta</taxon>
        <taxon>Tracheophyta</taxon>
        <taxon>Spermatophyta</taxon>
        <taxon>Magnoliopsida</taxon>
        <taxon>eudicotyledons</taxon>
        <taxon>Gunneridae</taxon>
        <taxon>Pentapetalae</taxon>
        <taxon>asterids</taxon>
        <taxon>campanulids</taxon>
        <taxon>Escalloniales</taxon>
        <taxon>Escalloniaceae</taxon>
        <taxon>Escallonia</taxon>
    </lineage>
</organism>
<protein>
    <submittedName>
        <fullName evidence="1">Uncharacterized protein</fullName>
    </submittedName>
</protein>
<evidence type="ECO:0000313" key="2">
    <source>
        <dbReference type="Proteomes" id="UP001188597"/>
    </source>
</evidence>
<sequence>MYLLQKRYESLRLAGPAGPAPQHFEDTAEMDVKILGSELMDAAFDAQLSLFSSQGGLKISNMFFDLRHGIPCNATNI</sequence>
<name>A0AA88WJW5_9ASTE</name>